<dbReference type="Proteomes" id="UP000053989">
    <property type="component" value="Unassembled WGS sequence"/>
</dbReference>
<dbReference type="InterPro" id="IPR052814">
    <property type="entry name" value="Peroxisomal_DnaJ"/>
</dbReference>
<dbReference type="EMBL" id="KN822017">
    <property type="protein sequence ID" value="KIM66492.1"/>
    <property type="molecule type" value="Genomic_DNA"/>
</dbReference>
<dbReference type="OrthoDB" id="2675883at2759"/>
<accession>A0A0C3ANE1</accession>
<dbReference type="STRING" id="1036808.A0A0C3ANE1"/>
<keyword evidence="3" id="KW-1185">Reference proteome</keyword>
<protein>
    <recommendedName>
        <fullName evidence="1">DNAJ-containing protein X-domain domain-containing protein</fullName>
    </recommendedName>
</protein>
<dbReference type="HOGENOM" id="CLU_101469_0_0_1"/>
<dbReference type="GO" id="GO:0005829">
    <property type="term" value="C:cytosol"/>
    <property type="evidence" value="ECO:0007669"/>
    <property type="project" value="TreeGrafter"/>
</dbReference>
<dbReference type="PANTHER" id="PTHR45006:SF1">
    <property type="entry name" value="DNAJ-LIKE PROTEIN 1"/>
    <property type="match status" value="1"/>
</dbReference>
<sequence length="199" mass="23170">MKRMSDRSMDMNLWSSQRTRMAHEAEKLRSKSFGIEVLRTVSAVYRKSPDFIYSSTPGEERDPDMGRIYHVRCKIRLLVQDVKALERKLTTTHADEDDERRALEEDITGKILLACWRGIRSEIEQVVEKVIRLIVNDKRVERQEREERSKCLQEIGRVLEAATVEDYDHSHLRRILADAGAGISKYELLMASQVELHSN</sequence>
<dbReference type="InParanoid" id="A0A0C3ANE1"/>
<dbReference type="Pfam" id="PF14308">
    <property type="entry name" value="DnaJ-X"/>
    <property type="match status" value="1"/>
</dbReference>
<feature type="domain" description="DNAJ-containing protein X-domain" evidence="1">
    <location>
        <begin position="86"/>
        <end position="169"/>
    </location>
</feature>
<name>A0A0C3ANE1_9AGAM</name>
<evidence type="ECO:0000259" key="1">
    <source>
        <dbReference type="Pfam" id="PF14308"/>
    </source>
</evidence>
<dbReference type="PANTHER" id="PTHR45006">
    <property type="entry name" value="DNAJ-LIKE PROTEIN 1"/>
    <property type="match status" value="1"/>
</dbReference>
<organism evidence="2 3">
    <name type="scientific">Scleroderma citrinum Foug A</name>
    <dbReference type="NCBI Taxonomy" id="1036808"/>
    <lineage>
        <taxon>Eukaryota</taxon>
        <taxon>Fungi</taxon>
        <taxon>Dikarya</taxon>
        <taxon>Basidiomycota</taxon>
        <taxon>Agaricomycotina</taxon>
        <taxon>Agaricomycetes</taxon>
        <taxon>Agaricomycetidae</taxon>
        <taxon>Boletales</taxon>
        <taxon>Sclerodermatineae</taxon>
        <taxon>Sclerodermataceae</taxon>
        <taxon>Scleroderma</taxon>
    </lineage>
</organism>
<proteinExistence type="predicted"/>
<dbReference type="InterPro" id="IPR026894">
    <property type="entry name" value="DnaJ_X"/>
</dbReference>
<evidence type="ECO:0000313" key="2">
    <source>
        <dbReference type="EMBL" id="KIM66492.1"/>
    </source>
</evidence>
<reference evidence="2 3" key="1">
    <citation type="submission" date="2014-04" db="EMBL/GenBank/DDBJ databases">
        <authorList>
            <consortium name="DOE Joint Genome Institute"/>
            <person name="Kuo A."/>
            <person name="Kohler A."/>
            <person name="Nagy L.G."/>
            <person name="Floudas D."/>
            <person name="Copeland A."/>
            <person name="Barry K.W."/>
            <person name="Cichocki N."/>
            <person name="Veneault-Fourrey C."/>
            <person name="LaButti K."/>
            <person name="Lindquist E.A."/>
            <person name="Lipzen A."/>
            <person name="Lundell T."/>
            <person name="Morin E."/>
            <person name="Murat C."/>
            <person name="Sun H."/>
            <person name="Tunlid A."/>
            <person name="Henrissat B."/>
            <person name="Grigoriev I.V."/>
            <person name="Hibbett D.S."/>
            <person name="Martin F."/>
            <person name="Nordberg H.P."/>
            <person name="Cantor M.N."/>
            <person name="Hua S.X."/>
        </authorList>
    </citation>
    <scope>NUCLEOTIDE SEQUENCE [LARGE SCALE GENOMIC DNA]</scope>
    <source>
        <strain evidence="2 3">Foug A</strain>
    </source>
</reference>
<reference evidence="3" key="2">
    <citation type="submission" date="2015-01" db="EMBL/GenBank/DDBJ databases">
        <title>Evolutionary Origins and Diversification of the Mycorrhizal Mutualists.</title>
        <authorList>
            <consortium name="DOE Joint Genome Institute"/>
            <consortium name="Mycorrhizal Genomics Consortium"/>
            <person name="Kohler A."/>
            <person name="Kuo A."/>
            <person name="Nagy L.G."/>
            <person name="Floudas D."/>
            <person name="Copeland A."/>
            <person name="Barry K.W."/>
            <person name="Cichocki N."/>
            <person name="Veneault-Fourrey C."/>
            <person name="LaButti K."/>
            <person name="Lindquist E.A."/>
            <person name="Lipzen A."/>
            <person name="Lundell T."/>
            <person name="Morin E."/>
            <person name="Murat C."/>
            <person name="Riley R."/>
            <person name="Ohm R."/>
            <person name="Sun H."/>
            <person name="Tunlid A."/>
            <person name="Henrissat B."/>
            <person name="Grigoriev I.V."/>
            <person name="Hibbett D.S."/>
            <person name="Martin F."/>
        </authorList>
    </citation>
    <scope>NUCLEOTIDE SEQUENCE [LARGE SCALE GENOMIC DNA]</scope>
    <source>
        <strain evidence="3">Foug A</strain>
    </source>
</reference>
<dbReference type="AlphaFoldDB" id="A0A0C3ANE1"/>
<evidence type="ECO:0000313" key="3">
    <source>
        <dbReference type="Proteomes" id="UP000053989"/>
    </source>
</evidence>
<dbReference type="GO" id="GO:0016558">
    <property type="term" value="P:protein import into peroxisome matrix"/>
    <property type="evidence" value="ECO:0007669"/>
    <property type="project" value="TreeGrafter"/>
</dbReference>
<gene>
    <name evidence="2" type="ORF">SCLCIDRAFT_326016</name>
</gene>